<dbReference type="Proteomes" id="UP000504617">
    <property type="component" value="Unplaced"/>
</dbReference>
<gene>
    <name evidence="4" type="primary">LOC106551428</name>
</gene>
<evidence type="ECO:0000256" key="2">
    <source>
        <dbReference type="SAM" id="SignalP"/>
    </source>
</evidence>
<dbReference type="GeneID" id="106551428"/>
<dbReference type="OrthoDB" id="1366754at2759"/>
<dbReference type="RefSeq" id="XP_013925008.1">
    <property type="nucleotide sequence ID" value="XM_014069533.1"/>
</dbReference>
<dbReference type="KEGG" id="tsr:106551428"/>
<protein>
    <submittedName>
        <fullName evidence="4">Perforin-1-like</fullName>
    </submittedName>
</protein>
<organism evidence="3 4">
    <name type="scientific">Thamnophis sirtalis</name>
    <dbReference type="NCBI Taxonomy" id="35019"/>
    <lineage>
        <taxon>Eukaryota</taxon>
        <taxon>Metazoa</taxon>
        <taxon>Chordata</taxon>
        <taxon>Craniata</taxon>
        <taxon>Vertebrata</taxon>
        <taxon>Euteleostomi</taxon>
        <taxon>Lepidosauria</taxon>
        <taxon>Squamata</taxon>
        <taxon>Bifurcata</taxon>
        <taxon>Unidentata</taxon>
        <taxon>Episquamata</taxon>
        <taxon>Toxicofera</taxon>
        <taxon>Serpentes</taxon>
        <taxon>Colubroidea</taxon>
        <taxon>Colubridae</taxon>
        <taxon>Natricinae</taxon>
        <taxon>Thamnophis</taxon>
    </lineage>
</organism>
<dbReference type="PANTHER" id="PTHR46096">
    <property type="entry name" value="PERFORIN-1"/>
    <property type="match status" value="1"/>
</dbReference>
<evidence type="ECO:0000256" key="1">
    <source>
        <dbReference type="ARBA" id="ARBA00022729"/>
    </source>
</evidence>
<sequence>MLRAKSILGDFTLQLLFLLLFLIGVSPYCHVSTADECDEERGFVPGYSLAGQGFDITTLEKKSKVLDLSQWQKADGTCTLCRTPFLQDSPLQRLPLVAIDWTAKSTCQKKVHTSIQNSAIDMLHAAASDVQNDWKVGLDVQPKPEAKVQVELAGSHSAVADFTMQKNHQDNF</sequence>
<keyword evidence="1 2" id="KW-0732">Signal</keyword>
<dbReference type="GO" id="GO:0022829">
    <property type="term" value="F:wide pore channel activity"/>
    <property type="evidence" value="ECO:0007669"/>
    <property type="project" value="TreeGrafter"/>
</dbReference>
<feature type="signal peptide" evidence="2">
    <location>
        <begin position="1"/>
        <end position="27"/>
    </location>
</feature>
<feature type="chain" id="PRO_5026975802" evidence="2">
    <location>
        <begin position="28"/>
        <end position="172"/>
    </location>
</feature>
<proteinExistence type="predicted"/>
<dbReference type="GO" id="GO:0016020">
    <property type="term" value="C:membrane"/>
    <property type="evidence" value="ECO:0007669"/>
    <property type="project" value="TreeGrafter"/>
</dbReference>
<evidence type="ECO:0000313" key="4">
    <source>
        <dbReference type="RefSeq" id="XP_013925008.1"/>
    </source>
</evidence>
<reference evidence="4" key="1">
    <citation type="submission" date="2025-08" db="UniProtKB">
        <authorList>
            <consortium name="RefSeq"/>
        </authorList>
    </citation>
    <scope>IDENTIFICATION</scope>
    <source>
        <tissue evidence="4">Skeletal muscle</tissue>
    </source>
</reference>
<accession>A0A6I9YKW0</accession>
<evidence type="ECO:0000313" key="3">
    <source>
        <dbReference type="Proteomes" id="UP000504617"/>
    </source>
</evidence>
<keyword evidence="3" id="KW-1185">Reference proteome</keyword>
<dbReference type="GO" id="GO:0001771">
    <property type="term" value="P:immunological synapse formation"/>
    <property type="evidence" value="ECO:0007669"/>
    <property type="project" value="TreeGrafter"/>
</dbReference>
<dbReference type="PANTHER" id="PTHR46096:SF3">
    <property type="entry name" value="PERFORIN-1"/>
    <property type="match status" value="1"/>
</dbReference>
<dbReference type="AlphaFoldDB" id="A0A6I9YKW0"/>
<dbReference type="GO" id="GO:0001913">
    <property type="term" value="P:T cell mediated cytotoxicity"/>
    <property type="evidence" value="ECO:0007669"/>
    <property type="project" value="TreeGrafter"/>
</dbReference>
<name>A0A6I9YKW0_9SAUR</name>
<dbReference type="GO" id="GO:0051607">
    <property type="term" value="P:defense response to virus"/>
    <property type="evidence" value="ECO:0007669"/>
    <property type="project" value="TreeGrafter"/>
</dbReference>
<dbReference type="InterPro" id="IPR052784">
    <property type="entry name" value="Perforin-1_pore-forming"/>
</dbReference>